<dbReference type="Proteomes" id="UP001161247">
    <property type="component" value="Chromosome 7"/>
</dbReference>
<evidence type="ECO:0000256" key="2">
    <source>
        <dbReference type="ARBA" id="ARBA00004972"/>
    </source>
</evidence>
<dbReference type="PROSITE" id="PS51471">
    <property type="entry name" value="FE2OG_OXY"/>
    <property type="match status" value="1"/>
</dbReference>
<keyword evidence="6 10" id="KW-0408">Iron</keyword>
<evidence type="ECO:0000313" key="12">
    <source>
        <dbReference type="EMBL" id="CAI9114067.1"/>
    </source>
</evidence>
<keyword evidence="5 10" id="KW-0560">Oxidoreductase</keyword>
<evidence type="ECO:0000259" key="11">
    <source>
        <dbReference type="PROSITE" id="PS51471"/>
    </source>
</evidence>
<dbReference type="InterPro" id="IPR050231">
    <property type="entry name" value="Iron_ascorbate_oxido_reductase"/>
</dbReference>
<comment type="cofactor">
    <cofactor evidence="1">
        <name>L-ascorbate</name>
        <dbReference type="ChEBI" id="CHEBI:38290"/>
    </cofactor>
</comment>
<keyword evidence="13" id="KW-1185">Reference proteome</keyword>
<comment type="pathway">
    <text evidence="7">Plant hormone biosynthesis; gibberellin biosynthesis.</text>
</comment>
<dbReference type="PRINTS" id="PR00682">
    <property type="entry name" value="IPNSYNTHASE"/>
</dbReference>
<dbReference type="SUPFAM" id="SSF51197">
    <property type="entry name" value="Clavaminate synthase-like"/>
    <property type="match status" value="1"/>
</dbReference>
<evidence type="ECO:0000256" key="6">
    <source>
        <dbReference type="ARBA" id="ARBA00023004"/>
    </source>
</evidence>
<dbReference type="InterPro" id="IPR027443">
    <property type="entry name" value="IPNS-like_sf"/>
</dbReference>
<proteinExistence type="inferred from homology"/>
<evidence type="ECO:0000256" key="7">
    <source>
        <dbReference type="ARBA" id="ARBA00037909"/>
    </source>
</evidence>
<dbReference type="InterPro" id="IPR005123">
    <property type="entry name" value="Oxoglu/Fe-dep_dioxygenase_dom"/>
</dbReference>
<dbReference type="Pfam" id="PF14226">
    <property type="entry name" value="DIOX_N"/>
    <property type="match status" value="1"/>
</dbReference>
<keyword evidence="3 10" id="KW-0479">Metal-binding</keyword>
<dbReference type="AlphaFoldDB" id="A0AAV1E429"/>
<dbReference type="Gene3D" id="2.60.120.330">
    <property type="entry name" value="B-lactam Antibiotic, Isopenicillin N Synthase, Chain"/>
    <property type="match status" value="1"/>
</dbReference>
<dbReference type="GO" id="GO:0002238">
    <property type="term" value="P:response to molecule of fungal origin"/>
    <property type="evidence" value="ECO:0007669"/>
    <property type="project" value="UniProtKB-ARBA"/>
</dbReference>
<evidence type="ECO:0000313" key="13">
    <source>
        <dbReference type="Proteomes" id="UP001161247"/>
    </source>
</evidence>
<reference evidence="12" key="1">
    <citation type="submission" date="2023-03" db="EMBL/GenBank/DDBJ databases">
        <authorList>
            <person name="Julca I."/>
        </authorList>
    </citation>
    <scope>NUCLEOTIDE SEQUENCE</scope>
</reference>
<protein>
    <recommendedName>
        <fullName evidence="9">gibberellin 3beta-dioxygenase</fullName>
        <ecNumber evidence="9">1.14.11.15</ecNumber>
    </recommendedName>
</protein>
<comment type="pathway">
    <text evidence="2">Hormone biosynthesis.</text>
</comment>
<evidence type="ECO:0000256" key="4">
    <source>
        <dbReference type="ARBA" id="ARBA00022964"/>
    </source>
</evidence>
<dbReference type="EC" id="1.14.11.15" evidence="9"/>
<name>A0AAV1E429_OLDCO</name>
<dbReference type="GO" id="GO:0016707">
    <property type="term" value="F:gibberellin 3-beta-dioxygenase activity"/>
    <property type="evidence" value="ECO:0007669"/>
    <property type="project" value="UniProtKB-EC"/>
</dbReference>
<evidence type="ECO:0000256" key="3">
    <source>
        <dbReference type="ARBA" id="ARBA00022723"/>
    </source>
</evidence>
<evidence type="ECO:0000256" key="8">
    <source>
        <dbReference type="ARBA" id="ARBA00061560"/>
    </source>
</evidence>
<dbReference type="InterPro" id="IPR044861">
    <property type="entry name" value="IPNS-like_FE2OG_OXY"/>
</dbReference>
<dbReference type="PANTHER" id="PTHR47990">
    <property type="entry name" value="2-OXOGLUTARATE (2OG) AND FE(II)-DEPENDENT OXYGENASE SUPERFAMILY PROTEIN-RELATED"/>
    <property type="match status" value="1"/>
</dbReference>
<feature type="domain" description="Fe2OG dioxygenase" evidence="11">
    <location>
        <begin position="211"/>
        <end position="311"/>
    </location>
</feature>
<accession>A0AAV1E429</accession>
<comment type="similarity">
    <text evidence="8">Belongs to the iron/ascorbate-dependent oxidoreductase family. GA3OX subfamily.</text>
</comment>
<dbReference type="Pfam" id="PF03171">
    <property type="entry name" value="2OG-FeII_Oxy"/>
    <property type="match status" value="1"/>
</dbReference>
<dbReference type="GO" id="GO:0009805">
    <property type="term" value="P:coumarin biosynthetic process"/>
    <property type="evidence" value="ECO:0007669"/>
    <property type="project" value="UniProtKB-ARBA"/>
</dbReference>
<evidence type="ECO:0000256" key="10">
    <source>
        <dbReference type="RuleBase" id="RU003682"/>
    </source>
</evidence>
<sequence>MTLMASQVPGDQKYIKPYPVYSHPKQLDLSSVQELPESHAWASSSLEDDFCSQVETVPVIDLSDVNVSELLGNACRSWGVFQVKNHGFPKSLLQEMESLSQKLFSLPMQQKLKAARSIDGFSGYGVAPISSFFPKVMWSEGFTIIGSPLEHARRLWPQDHSTFCDVIEEFEKEMKKLAMNLMWLIFGSLGIKEGDIEWAGPKDGNHNPEGGSAAIQLNSYPACPEPDRAMGLAAHTDSTILTILHQNNTSGLQVHREGTGWVTVPPLPGALVVNAGDLLQILSNGLFPSVLHRAVVNRTRHRFSIAYLYGPPSGVTISPVPKLLDQSHPPLYRPVTWKEYLGVKSKIFDKALNSLRLCSLSPDKTDEELNNDHNLFRIR</sequence>
<dbReference type="FunFam" id="2.60.120.330:FF:000013">
    <property type="entry name" value="Gibberellin 3-beta-dioxygenase 1"/>
    <property type="match status" value="1"/>
</dbReference>
<dbReference type="InterPro" id="IPR026992">
    <property type="entry name" value="DIOX_N"/>
</dbReference>
<dbReference type="GO" id="GO:0009686">
    <property type="term" value="P:gibberellin biosynthetic process"/>
    <property type="evidence" value="ECO:0007669"/>
    <property type="project" value="UniProtKB-ARBA"/>
</dbReference>
<evidence type="ECO:0000256" key="9">
    <source>
        <dbReference type="ARBA" id="ARBA00066695"/>
    </source>
</evidence>
<dbReference type="GO" id="GO:0046872">
    <property type="term" value="F:metal ion binding"/>
    <property type="evidence" value="ECO:0007669"/>
    <property type="project" value="UniProtKB-KW"/>
</dbReference>
<evidence type="ECO:0000256" key="5">
    <source>
        <dbReference type="ARBA" id="ARBA00023002"/>
    </source>
</evidence>
<keyword evidence="4" id="KW-0223">Dioxygenase</keyword>
<organism evidence="12 13">
    <name type="scientific">Oldenlandia corymbosa var. corymbosa</name>
    <dbReference type="NCBI Taxonomy" id="529605"/>
    <lineage>
        <taxon>Eukaryota</taxon>
        <taxon>Viridiplantae</taxon>
        <taxon>Streptophyta</taxon>
        <taxon>Embryophyta</taxon>
        <taxon>Tracheophyta</taxon>
        <taxon>Spermatophyta</taxon>
        <taxon>Magnoliopsida</taxon>
        <taxon>eudicotyledons</taxon>
        <taxon>Gunneridae</taxon>
        <taxon>Pentapetalae</taxon>
        <taxon>asterids</taxon>
        <taxon>lamiids</taxon>
        <taxon>Gentianales</taxon>
        <taxon>Rubiaceae</taxon>
        <taxon>Rubioideae</taxon>
        <taxon>Spermacoceae</taxon>
        <taxon>Hedyotis-Oldenlandia complex</taxon>
        <taxon>Oldenlandia</taxon>
    </lineage>
</organism>
<dbReference type="EMBL" id="OX459124">
    <property type="protein sequence ID" value="CAI9114067.1"/>
    <property type="molecule type" value="Genomic_DNA"/>
</dbReference>
<gene>
    <name evidence="12" type="ORF">OLC1_LOCUS20926</name>
</gene>
<evidence type="ECO:0000256" key="1">
    <source>
        <dbReference type="ARBA" id="ARBA00001961"/>
    </source>
</evidence>